<dbReference type="GO" id="GO:0005525">
    <property type="term" value="F:GTP binding"/>
    <property type="evidence" value="ECO:0007669"/>
    <property type="project" value="InterPro"/>
</dbReference>
<evidence type="ECO:0000313" key="2">
    <source>
        <dbReference type="EMBL" id="AJY77842.1"/>
    </source>
</evidence>
<reference evidence="2 3" key="1">
    <citation type="journal article" date="2015" name="J. Biotechnol.">
        <title>Complete genome sequence of Paenibacillus beijingensis 7188(T) (=DSM 24997(T)), a novel rhizobacterium from jujube garden soil.</title>
        <authorList>
            <person name="Kwak Y."/>
            <person name="Shin J.H."/>
        </authorList>
    </citation>
    <scope>NUCLEOTIDE SEQUENCE [LARGE SCALE GENOMIC DNA]</scope>
    <source>
        <strain evidence="2 3">DSM 24997</strain>
    </source>
</reference>
<dbReference type="AlphaFoldDB" id="A0A0D5NS63"/>
<dbReference type="HOGENOM" id="CLU_068199_1_0_9"/>
<dbReference type="NCBIfam" id="TIGR00176">
    <property type="entry name" value="mobB"/>
    <property type="match status" value="1"/>
</dbReference>
<dbReference type="InterPro" id="IPR027417">
    <property type="entry name" value="P-loop_NTPase"/>
</dbReference>
<sequence length="182" mass="19642">MSGKKSAGSSRRVRALINAIGFAGFSNSGKTTLITRLAAWYEGRGIRVAVIKHDAHGHYKELPGTDSSKFIASGASSVVVVSPEETRIYERQSIGLQERLKRMEGQYDLVLIEGFKTDSHDKIAVFRSPEQAGVVSLLSPPAIAWAAEDPAHAGSAKVPIYSINDIEGIACFISNRFSLPVL</sequence>
<dbReference type="PANTHER" id="PTHR40072">
    <property type="entry name" value="MOLYBDOPTERIN-GUANINE DINUCLEOTIDE BIOSYNTHESIS ADAPTER PROTEIN-RELATED"/>
    <property type="match status" value="1"/>
</dbReference>
<dbReference type="GO" id="GO:0006777">
    <property type="term" value="P:Mo-molybdopterin cofactor biosynthetic process"/>
    <property type="evidence" value="ECO:0007669"/>
    <property type="project" value="InterPro"/>
</dbReference>
<dbReference type="SUPFAM" id="SSF52540">
    <property type="entry name" value="P-loop containing nucleoside triphosphate hydrolases"/>
    <property type="match status" value="1"/>
</dbReference>
<evidence type="ECO:0000313" key="3">
    <source>
        <dbReference type="Proteomes" id="UP000032633"/>
    </source>
</evidence>
<feature type="domain" description="Molybdopterin-guanine dinucleotide biosynthesis protein B (MobB)" evidence="1">
    <location>
        <begin position="20"/>
        <end position="135"/>
    </location>
</feature>
<dbReference type="KEGG" id="pbj:VN24_18715"/>
<dbReference type="EMBL" id="CP011058">
    <property type="protein sequence ID" value="AJY77842.1"/>
    <property type="molecule type" value="Genomic_DNA"/>
</dbReference>
<dbReference type="OrthoDB" id="9786803at2"/>
<dbReference type="STRING" id="1126833.VN24_18715"/>
<dbReference type="Pfam" id="PF03205">
    <property type="entry name" value="MobB"/>
    <property type="match status" value="1"/>
</dbReference>
<proteinExistence type="predicted"/>
<dbReference type="InterPro" id="IPR004435">
    <property type="entry name" value="MobB_dom"/>
</dbReference>
<reference evidence="3" key="2">
    <citation type="submission" date="2015-03" db="EMBL/GenBank/DDBJ databases">
        <title>Genome sequence of Paenibacillus beijingensis strain DSM 24997T.</title>
        <authorList>
            <person name="Kwak Y."/>
            <person name="Shin J.-H."/>
        </authorList>
    </citation>
    <scope>NUCLEOTIDE SEQUENCE [LARGE SCALE GENOMIC DNA]</scope>
    <source>
        <strain evidence="3">DSM 24997</strain>
    </source>
</reference>
<protein>
    <recommendedName>
        <fullName evidence="1">Molybdopterin-guanine dinucleotide biosynthesis protein B (MobB) domain-containing protein</fullName>
    </recommendedName>
</protein>
<name>A0A0D5NS63_9BACL</name>
<evidence type="ECO:0000259" key="1">
    <source>
        <dbReference type="Pfam" id="PF03205"/>
    </source>
</evidence>
<dbReference type="InterPro" id="IPR052539">
    <property type="entry name" value="MGD_biosynthesis_adapter"/>
</dbReference>
<dbReference type="Proteomes" id="UP000032633">
    <property type="component" value="Chromosome"/>
</dbReference>
<organism evidence="2 3">
    <name type="scientific">Paenibacillus beijingensis</name>
    <dbReference type="NCBI Taxonomy" id="1126833"/>
    <lineage>
        <taxon>Bacteria</taxon>
        <taxon>Bacillati</taxon>
        <taxon>Bacillota</taxon>
        <taxon>Bacilli</taxon>
        <taxon>Bacillales</taxon>
        <taxon>Paenibacillaceae</taxon>
        <taxon>Paenibacillus</taxon>
    </lineage>
</organism>
<dbReference type="PANTHER" id="PTHR40072:SF1">
    <property type="entry name" value="MOLYBDOPTERIN-GUANINE DINUCLEOTIDE BIOSYNTHESIS ADAPTER PROTEIN"/>
    <property type="match status" value="1"/>
</dbReference>
<dbReference type="Gene3D" id="3.40.50.300">
    <property type="entry name" value="P-loop containing nucleotide triphosphate hydrolases"/>
    <property type="match status" value="1"/>
</dbReference>
<gene>
    <name evidence="2" type="ORF">VN24_18715</name>
</gene>
<keyword evidence="3" id="KW-1185">Reference proteome</keyword>
<dbReference type="PATRIC" id="fig|1126833.4.peg.4117"/>
<accession>A0A0D5NS63</accession>